<feature type="chain" id="PRO_5001758739" description="Peptidase A1 domain-containing protein" evidence="7">
    <location>
        <begin position="23"/>
        <end position="419"/>
    </location>
</feature>
<dbReference type="Gene3D" id="2.40.70.10">
    <property type="entry name" value="Acid Proteases"/>
    <property type="match status" value="2"/>
</dbReference>
<dbReference type="Pfam" id="PF00026">
    <property type="entry name" value="Asp"/>
    <property type="match status" value="1"/>
</dbReference>
<dbReference type="InterPro" id="IPR001461">
    <property type="entry name" value="Aspartic_peptidase_A1"/>
</dbReference>
<keyword evidence="4" id="KW-0222">Digestion</keyword>
<dbReference type="Proteomes" id="UP000027997">
    <property type="component" value="Unassembled WGS sequence"/>
</dbReference>
<dbReference type="STRING" id="305900.GV64_13750"/>
<accession>A0A081KBY3</accession>
<dbReference type="InterPro" id="IPR033121">
    <property type="entry name" value="PEPTIDASE_A1"/>
</dbReference>
<keyword evidence="3" id="KW-0064">Aspartyl protease</keyword>
<sequence>MNRLLIASIPSLILSQALVTHAGLTEKTILDQQAASGGKKAYIQILEPTVEQRLQSSGLITQTPEQGEVVLTDKHNTQYYGTFLMGSQNQTFTGVLDTGSSNIWTPEKSCLTPGCEGKEKFDPDLSQTFSTNGQPLSIQYGTGSMQGYVGYDTVTFGGISVTKQGIGLANQLSNNFQNSPFDGIFGLAYKSIASDQVTPWMDNAVAQGLIPKAIFSFYLSNSPGNGAGRLIIGEPDPDYYQGDINWHSLQSLETGSPIDFYYNIAFDGIAVNSDSIPLTCQYQGKCRAIIDSGTSLIVGPANDIASIQNALNINPDCSNLDEQPDLVFTIDATKYTVPPEFYIVKQVDWWGQEQCTAGLAPGNQDFWIFGDAYMRGFYVVFNKTDSQIAFAKLVDELGAPQEMRKHFTSHPMIVSDPIQ</sequence>
<dbReference type="PROSITE" id="PS51767">
    <property type="entry name" value="PEPTIDASE_A1"/>
    <property type="match status" value="1"/>
</dbReference>
<organism evidence="9 10">
    <name type="scientific">Endozoicomonas elysicola</name>
    <dbReference type="NCBI Taxonomy" id="305900"/>
    <lineage>
        <taxon>Bacteria</taxon>
        <taxon>Pseudomonadati</taxon>
        <taxon>Pseudomonadota</taxon>
        <taxon>Gammaproteobacteria</taxon>
        <taxon>Oceanospirillales</taxon>
        <taxon>Endozoicomonadaceae</taxon>
        <taxon>Endozoicomonas</taxon>
    </lineage>
</organism>
<protein>
    <recommendedName>
        <fullName evidence="8">Peptidase A1 domain-containing protein</fullName>
    </recommendedName>
</protein>
<proteinExistence type="inferred from homology"/>
<name>A0A081KBY3_9GAMM</name>
<keyword evidence="10" id="KW-1185">Reference proteome</keyword>
<feature type="signal peptide" evidence="7">
    <location>
        <begin position="1"/>
        <end position="22"/>
    </location>
</feature>
<feature type="domain" description="Peptidase A1" evidence="8">
    <location>
        <begin position="79"/>
        <end position="391"/>
    </location>
</feature>
<evidence type="ECO:0000259" key="8">
    <source>
        <dbReference type="PROSITE" id="PS51767"/>
    </source>
</evidence>
<dbReference type="PANTHER" id="PTHR47966:SF22">
    <property type="entry name" value="PEPSIN A-3-RELATED"/>
    <property type="match status" value="1"/>
</dbReference>
<dbReference type="FunFam" id="2.40.70.10:FF:000115">
    <property type="entry name" value="Lysosomal aspartic protease"/>
    <property type="match status" value="1"/>
</dbReference>
<keyword evidence="6" id="KW-1015">Disulfide bond</keyword>
<evidence type="ECO:0000256" key="2">
    <source>
        <dbReference type="ARBA" id="ARBA00022670"/>
    </source>
</evidence>
<dbReference type="PRINTS" id="PR00792">
    <property type="entry name" value="PEPSIN"/>
</dbReference>
<keyword evidence="7" id="KW-0732">Signal</keyword>
<evidence type="ECO:0000313" key="10">
    <source>
        <dbReference type="Proteomes" id="UP000027997"/>
    </source>
</evidence>
<dbReference type="GO" id="GO:0006508">
    <property type="term" value="P:proteolysis"/>
    <property type="evidence" value="ECO:0007669"/>
    <property type="project" value="UniProtKB-KW"/>
</dbReference>
<evidence type="ECO:0000256" key="1">
    <source>
        <dbReference type="ARBA" id="ARBA00007447"/>
    </source>
</evidence>
<dbReference type="AlphaFoldDB" id="A0A081KBY3"/>
<evidence type="ECO:0000256" key="4">
    <source>
        <dbReference type="ARBA" id="ARBA00022757"/>
    </source>
</evidence>
<dbReference type="SUPFAM" id="SSF50630">
    <property type="entry name" value="Acid proteases"/>
    <property type="match status" value="1"/>
</dbReference>
<gene>
    <name evidence="9" type="ORF">GV64_13750</name>
</gene>
<dbReference type="GO" id="GO:0004190">
    <property type="term" value="F:aspartic-type endopeptidase activity"/>
    <property type="evidence" value="ECO:0007669"/>
    <property type="project" value="UniProtKB-KW"/>
</dbReference>
<dbReference type="InterPro" id="IPR021109">
    <property type="entry name" value="Peptidase_aspartic_dom_sf"/>
</dbReference>
<evidence type="ECO:0000256" key="7">
    <source>
        <dbReference type="SAM" id="SignalP"/>
    </source>
</evidence>
<evidence type="ECO:0000256" key="3">
    <source>
        <dbReference type="ARBA" id="ARBA00022750"/>
    </source>
</evidence>
<dbReference type="InterPro" id="IPR001969">
    <property type="entry name" value="Aspartic_peptidase_AS"/>
</dbReference>
<dbReference type="PANTHER" id="PTHR47966">
    <property type="entry name" value="BETA-SITE APP-CLEAVING ENZYME, ISOFORM A-RELATED"/>
    <property type="match status" value="1"/>
</dbReference>
<evidence type="ECO:0000256" key="5">
    <source>
        <dbReference type="ARBA" id="ARBA00022801"/>
    </source>
</evidence>
<reference evidence="9 10" key="1">
    <citation type="submission" date="2014-06" db="EMBL/GenBank/DDBJ databases">
        <title>Whole Genome Sequences of Three Symbiotic Endozoicomonas Bacteria.</title>
        <authorList>
            <person name="Neave M.J."/>
            <person name="Apprill A."/>
            <person name="Voolstra C.R."/>
        </authorList>
    </citation>
    <scope>NUCLEOTIDE SEQUENCE [LARGE SCALE GENOMIC DNA]</scope>
    <source>
        <strain evidence="9 10">DSM 22380</strain>
    </source>
</reference>
<evidence type="ECO:0000313" key="9">
    <source>
        <dbReference type="EMBL" id="KEI71659.1"/>
    </source>
</evidence>
<keyword evidence="2" id="KW-0645">Protease</keyword>
<dbReference type="EMBL" id="JOJP01000001">
    <property type="protein sequence ID" value="KEI71659.1"/>
    <property type="molecule type" value="Genomic_DNA"/>
</dbReference>
<dbReference type="PROSITE" id="PS00141">
    <property type="entry name" value="ASP_PROTEASE"/>
    <property type="match status" value="2"/>
</dbReference>
<comment type="caution">
    <text evidence="9">The sequence shown here is derived from an EMBL/GenBank/DDBJ whole genome shotgun (WGS) entry which is preliminary data.</text>
</comment>
<keyword evidence="5" id="KW-0378">Hydrolase</keyword>
<evidence type="ECO:0000256" key="6">
    <source>
        <dbReference type="ARBA" id="ARBA00023157"/>
    </source>
</evidence>
<comment type="similarity">
    <text evidence="1">Belongs to the peptidase A1 family.</text>
</comment>
<dbReference type="RefSeq" id="WP_020583355.1">
    <property type="nucleotide sequence ID" value="NZ_JOJP01000001.1"/>
</dbReference>